<proteinExistence type="predicted"/>
<dbReference type="HOGENOM" id="CLU_140258_0_0_9"/>
<evidence type="ECO:0000313" key="3">
    <source>
        <dbReference type="EMBL" id="EOW83016.1"/>
    </source>
</evidence>
<dbReference type="PATRIC" id="fig|1158614.3.peg.1636"/>
<dbReference type="EMBL" id="AJDQ01000006">
    <property type="protein sequence ID" value="EOI57410.1"/>
    <property type="molecule type" value="Genomic_DNA"/>
</dbReference>
<dbReference type="Proteomes" id="UP000013750">
    <property type="component" value="Unassembled WGS sequence"/>
</dbReference>
<protein>
    <recommendedName>
        <fullName evidence="6">Sigma-70 family RNA polymerase sigma factor</fullName>
    </recommendedName>
</protein>
<dbReference type="AlphaFoldDB" id="R2VHU7"/>
<dbReference type="EMBL" id="ASWH01000001">
    <property type="protein sequence ID" value="EOW83016.1"/>
    <property type="molecule type" value="Genomic_DNA"/>
</dbReference>
<evidence type="ECO:0000256" key="1">
    <source>
        <dbReference type="SAM" id="Coils"/>
    </source>
</evidence>
<dbReference type="Gene3D" id="1.20.140.160">
    <property type="match status" value="1"/>
</dbReference>
<name>R2VHU7_9ENTE</name>
<evidence type="ECO:0000313" key="5">
    <source>
        <dbReference type="Proteomes" id="UP000014160"/>
    </source>
</evidence>
<organism evidence="2 4">
    <name type="scientific">Enterococcus gilvus ATCC BAA-350</name>
    <dbReference type="NCBI Taxonomy" id="1158614"/>
    <lineage>
        <taxon>Bacteria</taxon>
        <taxon>Bacillati</taxon>
        <taxon>Bacillota</taxon>
        <taxon>Bacilli</taxon>
        <taxon>Lactobacillales</taxon>
        <taxon>Enterococcaceae</taxon>
        <taxon>Enterococcus</taxon>
    </lineage>
</organism>
<comment type="caution">
    <text evidence="2">The sequence shown here is derived from an EMBL/GenBank/DDBJ whole genome shotgun (WGS) entry which is preliminary data.</text>
</comment>
<dbReference type="RefSeq" id="WP_010780041.1">
    <property type="nucleotide sequence ID" value="NZ_ASWH01000001.1"/>
</dbReference>
<reference evidence="2 4" key="1">
    <citation type="submission" date="2013-02" db="EMBL/GenBank/DDBJ databases">
        <title>The Genome Sequence of Enterococcus gilvus ATCC BAA-350.</title>
        <authorList>
            <consortium name="The Broad Institute Genome Sequencing Platform"/>
            <consortium name="The Broad Institute Genome Sequencing Center for Infectious Disease"/>
            <person name="Earl A.M."/>
            <person name="Gilmore M.S."/>
            <person name="Lebreton F."/>
            <person name="Walker B."/>
            <person name="Young S.K."/>
            <person name="Zeng Q."/>
            <person name="Gargeya S."/>
            <person name="Fitzgerald M."/>
            <person name="Haas B."/>
            <person name="Abouelleil A."/>
            <person name="Alvarado L."/>
            <person name="Arachchi H.M."/>
            <person name="Berlin A.M."/>
            <person name="Chapman S.B."/>
            <person name="Dewar J."/>
            <person name="Goldberg J."/>
            <person name="Griggs A."/>
            <person name="Gujja S."/>
            <person name="Hansen M."/>
            <person name="Howarth C."/>
            <person name="Imamovic A."/>
            <person name="Larimer J."/>
            <person name="McCowan C."/>
            <person name="Murphy C."/>
            <person name="Neiman D."/>
            <person name="Pearson M."/>
            <person name="Priest M."/>
            <person name="Roberts A."/>
            <person name="Saif S."/>
            <person name="Shea T."/>
            <person name="Sisk P."/>
            <person name="Sykes S."/>
            <person name="Wortman J."/>
            <person name="Nusbaum C."/>
            <person name="Birren B."/>
        </authorList>
    </citation>
    <scope>NUCLEOTIDE SEQUENCE [LARGE SCALE GENOMIC DNA]</scope>
    <source>
        <strain evidence="2 4">ATCC BAA-350</strain>
    </source>
</reference>
<dbReference type="SUPFAM" id="SSF88659">
    <property type="entry name" value="Sigma3 and sigma4 domains of RNA polymerase sigma factors"/>
    <property type="match status" value="1"/>
</dbReference>
<keyword evidence="1" id="KW-0175">Coiled coil</keyword>
<evidence type="ECO:0000313" key="2">
    <source>
        <dbReference type="EMBL" id="EOI57410.1"/>
    </source>
</evidence>
<evidence type="ECO:0008006" key="6">
    <source>
        <dbReference type="Google" id="ProtNLM"/>
    </source>
</evidence>
<dbReference type="Proteomes" id="UP000014160">
    <property type="component" value="Unassembled WGS sequence"/>
</dbReference>
<accession>R2VHU7</accession>
<reference evidence="3 5" key="2">
    <citation type="submission" date="2013-03" db="EMBL/GenBank/DDBJ databases">
        <title>The Genome Sequence of Enterococcus gilvus ATCC BAA-350 (PacBio/Illumina hybrid assembly).</title>
        <authorList>
            <consortium name="The Broad Institute Genomics Platform"/>
            <consortium name="The Broad Institute Genome Sequencing Center for Infectious Disease"/>
            <person name="Earl A."/>
            <person name="Russ C."/>
            <person name="Gilmore M."/>
            <person name="Surin D."/>
            <person name="Walker B."/>
            <person name="Young S."/>
            <person name="Zeng Q."/>
            <person name="Gargeya S."/>
            <person name="Fitzgerald M."/>
            <person name="Haas B."/>
            <person name="Abouelleil A."/>
            <person name="Allen A.W."/>
            <person name="Alvarado L."/>
            <person name="Arachchi H.M."/>
            <person name="Berlin A.M."/>
            <person name="Chapman S.B."/>
            <person name="Gainer-Dewar J."/>
            <person name="Goldberg J."/>
            <person name="Griggs A."/>
            <person name="Gujja S."/>
            <person name="Hansen M."/>
            <person name="Howarth C."/>
            <person name="Imamovic A."/>
            <person name="Ireland A."/>
            <person name="Larimer J."/>
            <person name="McCowan C."/>
            <person name="Murphy C."/>
            <person name="Pearson M."/>
            <person name="Poon T.W."/>
            <person name="Priest M."/>
            <person name="Roberts A."/>
            <person name="Saif S."/>
            <person name="Shea T."/>
            <person name="Sisk P."/>
            <person name="Sykes S."/>
            <person name="Wortman J."/>
            <person name="Nusbaum C."/>
            <person name="Birren B."/>
        </authorList>
    </citation>
    <scope>NUCLEOTIDE SEQUENCE [LARGE SCALE GENOMIC DNA]</scope>
    <source>
        <strain evidence="3 5">ATCC BAA-350</strain>
    </source>
</reference>
<evidence type="ECO:0000313" key="4">
    <source>
        <dbReference type="Proteomes" id="UP000013750"/>
    </source>
</evidence>
<dbReference type="eggNOG" id="ENOG5032UYG">
    <property type="taxonomic scope" value="Bacteria"/>
</dbReference>
<gene>
    <name evidence="3" type="ORF">I592_02341</name>
    <name evidence="2" type="ORF">UKC_01626</name>
</gene>
<sequence>MNKRELSRWRNYSWGDDGDLAKNQKFLTALQKQAHLKEVICDLNERIKKLEEERQEIVQTIDKFTGLNQRILKMKYVDGLTLESIAVETGYSYSYIKSKHAELIRMIKFTKK</sequence>
<keyword evidence="5" id="KW-1185">Reference proteome</keyword>
<feature type="coiled-coil region" evidence="1">
    <location>
        <begin position="36"/>
        <end position="67"/>
    </location>
</feature>
<dbReference type="InterPro" id="IPR013324">
    <property type="entry name" value="RNA_pol_sigma_r3/r4-like"/>
</dbReference>